<dbReference type="InterPro" id="IPR016097">
    <property type="entry name" value="DUF695"/>
</dbReference>
<gene>
    <name evidence="2" type="ORF">DI536_17295</name>
</gene>
<sequence>MSWKHFITRVDGKKAQVLLDTQFRDQPAPTAQLPNLMKVTVFNQMDPCGALWHPDEAGRLEKVEESLMKALEQFGNGWAVYVRRVATEGVRTYDVYFGDAAKLSRAAVVFKEANPTYRIEAEFGKDETWAGYLSWVKEAPPV</sequence>
<protein>
    <recommendedName>
        <fullName evidence="1">DUF695 domain-containing protein</fullName>
    </recommendedName>
</protein>
<dbReference type="AlphaFoldDB" id="A0A2W5T7M9"/>
<organism evidence="2 3">
    <name type="scientific">Archangium gephyra</name>
    <dbReference type="NCBI Taxonomy" id="48"/>
    <lineage>
        <taxon>Bacteria</taxon>
        <taxon>Pseudomonadati</taxon>
        <taxon>Myxococcota</taxon>
        <taxon>Myxococcia</taxon>
        <taxon>Myxococcales</taxon>
        <taxon>Cystobacterineae</taxon>
        <taxon>Archangiaceae</taxon>
        <taxon>Archangium</taxon>
    </lineage>
</organism>
<comment type="caution">
    <text evidence="2">The sequence shown here is derived from an EMBL/GenBank/DDBJ whole genome shotgun (WGS) entry which is preliminary data.</text>
</comment>
<proteinExistence type="predicted"/>
<accession>A0A2W5T7M9</accession>
<reference evidence="2 3" key="1">
    <citation type="submission" date="2017-08" db="EMBL/GenBank/DDBJ databases">
        <title>Infants hospitalized years apart are colonized by the same room-sourced microbial strains.</title>
        <authorList>
            <person name="Brooks B."/>
            <person name="Olm M.R."/>
            <person name="Firek B.A."/>
            <person name="Baker R."/>
            <person name="Thomas B.C."/>
            <person name="Morowitz M.J."/>
            <person name="Banfield J.F."/>
        </authorList>
    </citation>
    <scope>NUCLEOTIDE SEQUENCE [LARGE SCALE GENOMIC DNA]</scope>
    <source>
        <strain evidence="2">S2_003_000_R2_14</strain>
    </source>
</reference>
<dbReference type="Proteomes" id="UP000249061">
    <property type="component" value="Unassembled WGS sequence"/>
</dbReference>
<evidence type="ECO:0000313" key="2">
    <source>
        <dbReference type="EMBL" id="PZR11510.1"/>
    </source>
</evidence>
<evidence type="ECO:0000313" key="3">
    <source>
        <dbReference type="Proteomes" id="UP000249061"/>
    </source>
</evidence>
<evidence type="ECO:0000259" key="1">
    <source>
        <dbReference type="Pfam" id="PF05117"/>
    </source>
</evidence>
<feature type="domain" description="DUF695" evidence="1">
    <location>
        <begin position="2"/>
        <end position="134"/>
    </location>
</feature>
<dbReference type="EMBL" id="QFQP01000014">
    <property type="protein sequence ID" value="PZR11510.1"/>
    <property type="molecule type" value="Genomic_DNA"/>
</dbReference>
<name>A0A2W5T7M9_9BACT</name>
<dbReference type="Pfam" id="PF05117">
    <property type="entry name" value="DUF695"/>
    <property type="match status" value="1"/>
</dbReference>